<proteinExistence type="predicted"/>
<name>A0ACC1LEI9_9FUNG</name>
<dbReference type="EMBL" id="JANBUN010000084">
    <property type="protein sequence ID" value="KAJ2807130.1"/>
    <property type="molecule type" value="Genomic_DNA"/>
</dbReference>
<reference evidence="1" key="1">
    <citation type="submission" date="2022-07" db="EMBL/GenBank/DDBJ databases">
        <title>Phylogenomic reconstructions and comparative analyses of Kickxellomycotina fungi.</title>
        <authorList>
            <person name="Reynolds N.K."/>
            <person name="Stajich J.E."/>
            <person name="Barry K."/>
            <person name="Grigoriev I.V."/>
            <person name="Crous P."/>
            <person name="Smith M.E."/>
        </authorList>
    </citation>
    <scope>NUCLEOTIDE SEQUENCE</scope>
    <source>
        <strain evidence="1">BCRC 34780</strain>
    </source>
</reference>
<sequence length="873" mass="90430">MKLVVSTLALAAACTSFVAAEPFPAGGVSTFPASARFKRNSYIVEFHDNVADTHVNKVRSLDNIVVDHHYNGVFNGMSVRVDDSVRPEHLAGINGVKRVYPNRIHTLTTRAGDKNITSSCLHTMTGVTTAWEQLGLTGKGISIGIVDSGVDYMHPELGGCFKGPNCPWQSGEDFVGDDTPSDDPNAPVKPNATPLEQCNGHGTHVAGILMGRGELVRGVAPDATYGMYRIFGCPKEGVAGGTSDDVIIKAMLAAHRDGHHILNLSLGGLGWDDSPTAAVASKLAAQGMVVVAAAGNEGEDGLLSVGAPAIGKGVLSVGSVDNWYVTGGPVNVATSHGTRTIQKWQSDKPASAFVFDAATPIVAVVDTKGSPSACAPVSQNLAGKIALVQSGECTEEEQALAVHKAGAVGVLIVNGDKAPSDPTVSAEVEIGVAVIRKQDGEFIAAGLGQGPVTITAPSHLYNTFKGETGGQMSSFSSYGPSPQLGMGAQVSAPGGNIWSTVPRAIGAYKSMSGTSMATPYAAGVLALLKQGRPDLTPAELGQALMASSRPVTDVRTGLPVTPFQSGAGLINIVSALKSRALVSPPFIAINDTAYETHPGGNPAVAQHTITITNSDKTRPAQLLTYHQMADSVTMFKPDGSLYVAATDKASVVTWPPAKQAVPPGTQPGATCKGCVQTIAPGASATISVRIARPTALPESGRWFYGGFLSFQLQWTDDKAASSYVVPYSGYNGNFRDIPVLPPATTNPLAFVDKEGSPITDVASLVVSAAEPVKVSYSLTMHTRKVAAILVNAAGEAAGFLPGGCSTDVGRNLPSAGPTSVEVNGQVSADCEGTQVADVTPGKYRVRVMALKLFGNLDTQSDYESLDSEEFTIA</sequence>
<keyword evidence="2" id="KW-1185">Reference proteome</keyword>
<organism evidence="1 2">
    <name type="scientific">Coemansia helicoidea</name>
    <dbReference type="NCBI Taxonomy" id="1286919"/>
    <lineage>
        <taxon>Eukaryota</taxon>
        <taxon>Fungi</taxon>
        <taxon>Fungi incertae sedis</taxon>
        <taxon>Zoopagomycota</taxon>
        <taxon>Kickxellomycotina</taxon>
        <taxon>Kickxellomycetes</taxon>
        <taxon>Kickxellales</taxon>
        <taxon>Kickxellaceae</taxon>
        <taxon>Coemansia</taxon>
    </lineage>
</organism>
<accession>A0ACC1LEI9</accession>
<protein>
    <submittedName>
        <fullName evidence="1">Uncharacterized protein</fullName>
    </submittedName>
</protein>
<gene>
    <name evidence="1" type="ORF">H4R21_000598</name>
</gene>
<evidence type="ECO:0000313" key="2">
    <source>
        <dbReference type="Proteomes" id="UP001140087"/>
    </source>
</evidence>
<evidence type="ECO:0000313" key="1">
    <source>
        <dbReference type="EMBL" id="KAJ2807130.1"/>
    </source>
</evidence>
<comment type="caution">
    <text evidence="1">The sequence shown here is derived from an EMBL/GenBank/DDBJ whole genome shotgun (WGS) entry which is preliminary data.</text>
</comment>
<dbReference type="Proteomes" id="UP001140087">
    <property type="component" value="Unassembled WGS sequence"/>
</dbReference>